<protein>
    <submittedName>
        <fullName evidence="1">Uncharacterized protein</fullName>
    </submittedName>
</protein>
<keyword evidence="2" id="KW-1185">Reference proteome</keyword>
<gene>
    <name evidence="1" type="ORF">H0235_012102</name>
</gene>
<dbReference type="EMBL" id="JACSDY010000011">
    <property type="protein sequence ID" value="KAF7415510.1"/>
    <property type="molecule type" value="Genomic_DNA"/>
</dbReference>
<evidence type="ECO:0000313" key="2">
    <source>
        <dbReference type="Proteomes" id="UP000600918"/>
    </source>
</evidence>
<dbReference type="Proteomes" id="UP000600918">
    <property type="component" value="Unassembled WGS sequence"/>
</dbReference>
<proteinExistence type="predicted"/>
<dbReference type="AlphaFoldDB" id="A0A834NQ98"/>
<accession>A0A834NQ98</accession>
<organism evidence="1 2">
    <name type="scientific">Vespula pensylvanica</name>
    <name type="common">Western yellow jacket</name>
    <name type="synonym">Wasp</name>
    <dbReference type="NCBI Taxonomy" id="30213"/>
    <lineage>
        <taxon>Eukaryota</taxon>
        <taxon>Metazoa</taxon>
        <taxon>Ecdysozoa</taxon>
        <taxon>Arthropoda</taxon>
        <taxon>Hexapoda</taxon>
        <taxon>Insecta</taxon>
        <taxon>Pterygota</taxon>
        <taxon>Neoptera</taxon>
        <taxon>Endopterygota</taxon>
        <taxon>Hymenoptera</taxon>
        <taxon>Apocrita</taxon>
        <taxon>Aculeata</taxon>
        <taxon>Vespoidea</taxon>
        <taxon>Vespidae</taxon>
        <taxon>Vespinae</taxon>
        <taxon>Vespula</taxon>
    </lineage>
</organism>
<evidence type="ECO:0000313" key="1">
    <source>
        <dbReference type="EMBL" id="KAF7415510.1"/>
    </source>
</evidence>
<name>A0A834NQ98_VESPE</name>
<sequence>MELAYRSYAIRIDSDDRFQNRVDTNVLEANEDSDFPIDSSLNFSVGREDGIGAIWKDYGTRSIASKKGPLLSRSTISTECSLSGYRWNPRLSHLRVANSRRGGRQSLAECVGLETSAGLVARYPTFQLEFRIKVSFNVRGNRDDEDDDEENENIIAAVRDGDYDDNVSSEPSRRLYRSAFGIS</sequence>
<reference evidence="1" key="1">
    <citation type="journal article" date="2020" name="G3 (Bethesda)">
        <title>High-Quality Assemblies for Three Invasive Social Wasps from the &lt;i&gt;Vespula&lt;/i&gt; Genus.</title>
        <authorList>
            <person name="Harrop T.W.R."/>
            <person name="Guhlin J."/>
            <person name="McLaughlin G.M."/>
            <person name="Permina E."/>
            <person name="Stockwell P."/>
            <person name="Gilligan J."/>
            <person name="Le Lec M.F."/>
            <person name="Gruber M.A.M."/>
            <person name="Quinn O."/>
            <person name="Lovegrove M."/>
            <person name="Duncan E.J."/>
            <person name="Remnant E.J."/>
            <person name="Van Eeckhoven J."/>
            <person name="Graham B."/>
            <person name="Knapp R.A."/>
            <person name="Langford K.W."/>
            <person name="Kronenberg Z."/>
            <person name="Press M.O."/>
            <person name="Eacker S.M."/>
            <person name="Wilson-Rankin E.E."/>
            <person name="Purcell J."/>
            <person name="Lester P.J."/>
            <person name="Dearden P.K."/>
        </authorList>
    </citation>
    <scope>NUCLEOTIDE SEQUENCE</scope>
    <source>
        <strain evidence="1">Volc-1</strain>
    </source>
</reference>
<comment type="caution">
    <text evidence="1">The sequence shown here is derived from an EMBL/GenBank/DDBJ whole genome shotgun (WGS) entry which is preliminary data.</text>
</comment>